<evidence type="ECO:0000256" key="1">
    <source>
        <dbReference type="SAM" id="MobiDB-lite"/>
    </source>
</evidence>
<dbReference type="EMBL" id="GL377574">
    <property type="protein sequence ID" value="EFJ31329.1"/>
    <property type="molecule type" value="Genomic_DNA"/>
</dbReference>
<dbReference type="KEGG" id="smo:SELMODRAFT_440163"/>
<dbReference type="InParanoid" id="D8R903"/>
<keyword evidence="3" id="KW-1185">Reference proteome</keyword>
<dbReference type="AlphaFoldDB" id="D8R903"/>
<dbReference type="Gramene" id="EFJ31329">
    <property type="protein sequence ID" value="EFJ31329"/>
    <property type="gene ID" value="SELMODRAFT_440163"/>
</dbReference>
<feature type="region of interest" description="Disordered" evidence="1">
    <location>
        <begin position="404"/>
        <end position="436"/>
    </location>
</feature>
<feature type="region of interest" description="Disordered" evidence="1">
    <location>
        <begin position="62"/>
        <end position="89"/>
    </location>
</feature>
<evidence type="ECO:0000313" key="3">
    <source>
        <dbReference type="Proteomes" id="UP000001514"/>
    </source>
</evidence>
<feature type="compositionally biased region" description="Basic residues" evidence="1">
    <location>
        <begin position="426"/>
        <end position="436"/>
    </location>
</feature>
<organism evidence="3">
    <name type="scientific">Selaginella moellendorffii</name>
    <name type="common">Spikemoss</name>
    <dbReference type="NCBI Taxonomy" id="88036"/>
    <lineage>
        <taxon>Eukaryota</taxon>
        <taxon>Viridiplantae</taxon>
        <taxon>Streptophyta</taxon>
        <taxon>Embryophyta</taxon>
        <taxon>Tracheophyta</taxon>
        <taxon>Lycopodiopsida</taxon>
        <taxon>Selaginellales</taxon>
        <taxon>Selaginellaceae</taxon>
        <taxon>Selaginella</taxon>
    </lineage>
</organism>
<name>D8R903_SELML</name>
<gene>
    <name evidence="2" type="ORF">SELMODRAFT_440163</name>
</gene>
<feature type="compositionally biased region" description="Basic and acidic residues" evidence="1">
    <location>
        <begin position="404"/>
        <end position="414"/>
    </location>
</feature>
<dbReference type="HOGENOM" id="CLU_675107_0_0_1"/>
<accession>D8R903</accession>
<sequence length="436" mass="47903">MDCVWVRKDGEGEALRVPLHDSKHLMVDSIAAHWGLDAATLRIGQIALFKDANGNSVMAVEQIAPDPNGDGDGQSQQSPFVITGKRNRPSEEEAEAALAKTKLGIGIARAREQRKRAEHLIALSKLCQKALFKEFYDGSSMYSYSIRDLVGNPSVLREEVANFVGTVHITSKAEASSVKNCKGMVTLIRPDGSCITALRCIDEILCGGRKAEGKAIVVSFPRIKGGVSYECKVGARLSSSVVCLEPQAHCLQALEGCLKMEAGNLPLFERLYTFGSHEHMNLVNVFSIDPEAFLPASVVQDTGAPVFDDGGILAGVVTSTFLGRLGRGDTDRKRKLQSFHGRHLQCQKTADLDKVFHRAKLHSNASECMREVFLCKQAAIHLNRVVQFAPVTWKTPIDEWNEAHPLESFEKDLPQDPPASQEPPRRKNRSAPRKLI</sequence>
<protein>
    <submittedName>
        <fullName evidence="2">Uncharacterized protein</fullName>
    </submittedName>
</protein>
<proteinExistence type="predicted"/>
<evidence type="ECO:0000313" key="2">
    <source>
        <dbReference type="EMBL" id="EFJ31329.1"/>
    </source>
</evidence>
<dbReference type="Proteomes" id="UP000001514">
    <property type="component" value="Unassembled WGS sequence"/>
</dbReference>
<reference evidence="2 3" key="1">
    <citation type="journal article" date="2011" name="Science">
        <title>The Selaginella genome identifies genetic changes associated with the evolution of vascular plants.</title>
        <authorList>
            <person name="Banks J.A."/>
            <person name="Nishiyama T."/>
            <person name="Hasebe M."/>
            <person name="Bowman J.L."/>
            <person name="Gribskov M."/>
            <person name="dePamphilis C."/>
            <person name="Albert V.A."/>
            <person name="Aono N."/>
            <person name="Aoyama T."/>
            <person name="Ambrose B.A."/>
            <person name="Ashton N.W."/>
            <person name="Axtell M.J."/>
            <person name="Barker E."/>
            <person name="Barker M.S."/>
            <person name="Bennetzen J.L."/>
            <person name="Bonawitz N.D."/>
            <person name="Chapple C."/>
            <person name="Cheng C."/>
            <person name="Correa L.G."/>
            <person name="Dacre M."/>
            <person name="DeBarry J."/>
            <person name="Dreyer I."/>
            <person name="Elias M."/>
            <person name="Engstrom E.M."/>
            <person name="Estelle M."/>
            <person name="Feng L."/>
            <person name="Finet C."/>
            <person name="Floyd S.K."/>
            <person name="Frommer W.B."/>
            <person name="Fujita T."/>
            <person name="Gramzow L."/>
            <person name="Gutensohn M."/>
            <person name="Harholt J."/>
            <person name="Hattori M."/>
            <person name="Heyl A."/>
            <person name="Hirai T."/>
            <person name="Hiwatashi Y."/>
            <person name="Ishikawa M."/>
            <person name="Iwata M."/>
            <person name="Karol K.G."/>
            <person name="Koehler B."/>
            <person name="Kolukisaoglu U."/>
            <person name="Kubo M."/>
            <person name="Kurata T."/>
            <person name="Lalonde S."/>
            <person name="Li K."/>
            <person name="Li Y."/>
            <person name="Litt A."/>
            <person name="Lyons E."/>
            <person name="Manning G."/>
            <person name="Maruyama T."/>
            <person name="Michael T.P."/>
            <person name="Mikami K."/>
            <person name="Miyazaki S."/>
            <person name="Morinaga S."/>
            <person name="Murata T."/>
            <person name="Mueller-Roeber B."/>
            <person name="Nelson D.R."/>
            <person name="Obara M."/>
            <person name="Oguri Y."/>
            <person name="Olmstead R.G."/>
            <person name="Onodera N."/>
            <person name="Petersen B.L."/>
            <person name="Pils B."/>
            <person name="Prigge M."/>
            <person name="Rensing S.A."/>
            <person name="Riano-Pachon D.M."/>
            <person name="Roberts A.W."/>
            <person name="Sato Y."/>
            <person name="Scheller H.V."/>
            <person name="Schulz B."/>
            <person name="Schulz C."/>
            <person name="Shakirov E.V."/>
            <person name="Shibagaki N."/>
            <person name="Shinohara N."/>
            <person name="Shippen D.E."/>
            <person name="Soerensen I."/>
            <person name="Sotooka R."/>
            <person name="Sugimoto N."/>
            <person name="Sugita M."/>
            <person name="Sumikawa N."/>
            <person name="Tanurdzic M."/>
            <person name="Theissen G."/>
            <person name="Ulvskov P."/>
            <person name="Wakazuki S."/>
            <person name="Weng J.K."/>
            <person name="Willats W.W."/>
            <person name="Wipf D."/>
            <person name="Wolf P.G."/>
            <person name="Yang L."/>
            <person name="Zimmer A.D."/>
            <person name="Zhu Q."/>
            <person name="Mitros T."/>
            <person name="Hellsten U."/>
            <person name="Loque D."/>
            <person name="Otillar R."/>
            <person name="Salamov A."/>
            <person name="Schmutz J."/>
            <person name="Shapiro H."/>
            <person name="Lindquist E."/>
            <person name="Lucas S."/>
            <person name="Rokhsar D."/>
            <person name="Grigoriev I.V."/>
        </authorList>
    </citation>
    <scope>NUCLEOTIDE SEQUENCE [LARGE SCALE GENOMIC DNA]</scope>
</reference>